<dbReference type="EMBL" id="JXTC01000281">
    <property type="protein sequence ID" value="PON70663.1"/>
    <property type="molecule type" value="Genomic_DNA"/>
</dbReference>
<protein>
    <submittedName>
        <fullName evidence="1">Uncharacterized protein</fullName>
    </submittedName>
</protein>
<feature type="non-terminal residue" evidence="1">
    <location>
        <position position="64"/>
    </location>
</feature>
<proteinExistence type="predicted"/>
<dbReference type="InParanoid" id="A0A2P5DBI6"/>
<sequence>MEATMVKVGGIEDEEVIEWARLRWDPCFVVSGIWSITIPVSRNNLASIFFVGPLLSWLRCLDGP</sequence>
<dbReference type="AlphaFoldDB" id="A0A2P5DBI6"/>
<gene>
    <name evidence="1" type="ORF">TorRG33x02_255990</name>
</gene>
<reference evidence="2" key="1">
    <citation type="submission" date="2016-06" db="EMBL/GenBank/DDBJ databases">
        <title>Parallel loss of symbiosis genes in relatives of nitrogen-fixing non-legume Parasponia.</title>
        <authorList>
            <person name="Van Velzen R."/>
            <person name="Holmer R."/>
            <person name="Bu F."/>
            <person name="Rutten L."/>
            <person name="Van Zeijl A."/>
            <person name="Liu W."/>
            <person name="Santuari L."/>
            <person name="Cao Q."/>
            <person name="Sharma T."/>
            <person name="Shen D."/>
            <person name="Roswanjaya Y."/>
            <person name="Wardhani T."/>
            <person name="Kalhor M.S."/>
            <person name="Jansen J."/>
            <person name="Van den Hoogen J."/>
            <person name="Gungor B."/>
            <person name="Hartog M."/>
            <person name="Hontelez J."/>
            <person name="Verver J."/>
            <person name="Yang W.-C."/>
            <person name="Schijlen E."/>
            <person name="Repin R."/>
            <person name="Schilthuizen M."/>
            <person name="Schranz E."/>
            <person name="Heidstra R."/>
            <person name="Miyata K."/>
            <person name="Fedorova E."/>
            <person name="Kohlen W."/>
            <person name="Bisseling T."/>
            <person name="Smit S."/>
            <person name="Geurts R."/>
        </authorList>
    </citation>
    <scope>NUCLEOTIDE SEQUENCE [LARGE SCALE GENOMIC DNA]</scope>
    <source>
        <strain evidence="2">cv. RG33-2</strain>
    </source>
</reference>
<dbReference type="Proteomes" id="UP000237000">
    <property type="component" value="Unassembled WGS sequence"/>
</dbReference>
<comment type="caution">
    <text evidence="1">The sequence shown here is derived from an EMBL/GenBank/DDBJ whole genome shotgun (WGS) entry which is preliminary data.</text>
</comment>
<evidence type="ECO:0000313" key="1">
    <source>
        <dbReference type="EMBL" id="PON70663.1"/>
    </source>
</evidence>
<organism evidence="1 2">
    <name type="scientific">Trema orientale</name>
    <name type="common">Charcoal tree</name>
    <name type="synonym">Celtis orientalis</name>
    <dbReference type="NCBI Taxonomy" id="63057"/>
    <lineage>
        <taxon>Eukaryota</taxon>
        <taxon>Viridiplantae</taxon>
        <taxon>Streptophyta</taxon>
        <taxon>Embryophyta</taxon>
        <taxon>Tracheophyta</taxon>
        <taxon>Spermatophyta</taxon>
        <taxon>Magnoliopsida</taxon>
        <taxon>eudicotyledons</taxon>
        <taxon>Gunneridae</taxon>
        <taxon>Pentapetalae</taxon>
        <taxon>rosids</taxon>
        <taxon>fabids</taxon>
        <taxon>Rosales</taxon>
        <taxon>Cannabaceae</taxon>
        <taxon>Trema</taxon>
    </lineage>
</organism>
<evidence type="ECO:0000313" key="2">
    <source>
        <dbReference type="Proteomes" id="UP000237000"/>
    </source>
</evidence>
<keyword evidence="2" id="KW-1185">Reference proteome</keyword>
<name>A0A2P5DBI6_TREOI</name>
<accession>A0A2P5DBI6</accession>